<gene>
    <name evidence="4" type="ORF">SSX86_032633</name>
</gene>
<reference evidence="4 5" key="1">
    <citation type="submission" date="2024-04" db="EMBL/GenBank/DDBJ databases">
        <title>The reference genome of an endangered Asteraceae, Deinandra increscens subsp. villosa, native to the Central Coast of California.</title>
        <authorList>
            <person name="Guilliams M."/>
            <person name="Hasenstab-Lehman K."/>
            <person name="Meyer R."/>
            <person name="Mcevoy S."/>
        </authorList>
    </citation>
    <scope>NUCLEOTIDE SEQUENCE [LARGE SCALE GENOMIC DNA]</scope>
    <source>
        <tissue evidence="4">Leaf</tissue>
    </source>
</reference>
<organism evidence="4 5">
    <name type="scientific">Deinandra increscens subsp. villosa</name>
    <dbReference type="NCBI Taxonomy" id="3103831"/>
    <lineage>
        <taxon>Eukaryota</taxon>
        <taxon>Viridiplantae</taxon>
        <taxon>Streptophyta</taxon>
        <taxon>Embryophyta</taxon>
        <taxon>Tracheophyta</taxon>
        <taxon>Spermatophyta</taxon>
        <taxon>Magnoliopsida</taxon>
        <taxon>eudicotyledons</taxon>
        <taxon>Gunneridae</taxon>
        <taxon>Pentapetalae</taxon>
        <taxon>asterids</taxon>
        <taxon>campanulids</taxon>
        <taxon>Asterales</taxon>
        <taxon>Asteraceae</taxon>
        <taxon>Asteroideae</taxon>
        <taxon>Heliantheae alliance</taxon>
        <taxon>Madieae</taxon>
        <taxon>Madiinae</taxon>
        <taxon>Deinandra</taxon>
    </lineage>
</organism>
<dbReference type="AlphaFoldDB" id="A0AAP0GHJ8"/>
<name>A0AAP0GHJ8_9ASTR</name>
<keyword evidence="5" id="KW-1185">Reference proteome</keyword>
<dbReference type="Pfam" id="PF02458">
    <property type="entry name" value="Transferase"/>
    <property type="match status" value="1"/>
</dbReference>
<dbReference type="PANTHER" id="PTHR31623">
    <property type="entry name" value="F21J9.9"/>
    <property type="match status" value="1"/>
</dbReference>
<dbReference type="PANTHER" id="PTHR31623:SF70">
    <property type="entry name" value="TRANSFERASE, CHLORAMPHENICOL ACETYLTRANSFERASE-LIKE DOMAIN PROTEIN"/>
    <property type="match status" value="1"/>
</dbReference>
<evidence type="ECO:0000256" key="2">
    <source>
        <dbReference type="ARBA" id="ARBA00022679"/>
    </source>
</evidence>
<protein>
    <submittedName>
        <fullName evidence="4">Uncharacterized protein</fullName>
    </submittedName>
</protein>
<keyword evidence="2" id="KW-0808">Transferase</keyword>
<dbReference type="InterPro" id="IPR023213">
    <property type="entry name" value="CAT-like_dom_sf"/>
</dbReference>
<evidence type="ECO:0000313" key="5">
    <source>
        <dbReference type="Proteomes" id="UP001408789"/>
    </source>
</evidence>
<dbReference type="EMBL" id="JBCNJP010012558">
    <property type="protein sequence ID" value="KAK9048404.1"/>
    <property type="molecule type" value="Genomic_DNA"/>
</dbReference>
<dbReference type="Gene3D" id="3.30.559.10">
    <property type="entry name" value="Chloramphenicol acetyltransferase-like domain"/>
    <property type="match status" value="1"/>
</dbReference>
<evidence type="ECO:0000256" key="1">
    <source>
        <dbReference type="ARBA" id="ARBA00009861"/>
    </source>
</evidence>
<comment type="similarity">
    <text evidence="1">Belongs to the plant acyltransferase family.</text>
</comment>
<evidence type="ECO:0000256" key="3">
    <source>
        <dbReference type="ARBA" id="ARBA00023315"/>
    </source>
</evidence>
<keyword evidence="3" id="KW-0012">Acyltransferase</keyword>
<evidence type="ECO:0000313" key="4">
    <source>
        <dbReference type="EMBL" id="KAK9048404.1"/>
    </source>
</evidence>
<dbReference type="Proteomes" id="UP001408789">
    <property type="component" value="Unassembled WGS sequence"/>
</dbReference>
<comment type="caution">
    <text evidence="4">The sequence shown here is derived from an EMBL/GenBank/DDBJ whole genome shotgun (WGS) entry which is preliminary data.</text>
</comment>
<sequence length="134" mass="15018">MDGKAYEGVVLSFSANNPNSVARLEKSLEKTLTRFYPLASRYVEDIQTIDCRDQGVPFIHANANIKLEEFLVSEVNKYIDDFFPSKVEVGDSLLAIQVTTFACGGVALAISGLHKILLCVWRCITCYKWFTQDS</sequence>
<dbReference type="GO" id="GO:0016746">
    <property type="term" value="F:acyltransferase activity"/>
    <property type="evidence" value="ECO:0007669"/>
    <property type="project" value="UniProtKB-KW"/>
</dbReference>
<accession>A0AAP0GHJ8</accession>
<proteinExistence type="inferred from homology"/>